<dbReference type="AlphaFoldDB" id="A0A6G9VRH8"/>
<name>A0A6G9VRH8_9BACT</name>
<feature type="domain" description="6-hydroxymethylpterin diphosphokinase MptE-like" evidence="1">
    <location>
        <begin position="277"/>
        <end position="430"/>
    </location>
</feature>
<evidence type="ECO:0000259" key="2">
    <source>
        <dbReference type="Pfam" id="PF20157"/>
    </source>
</evidence>
<evidence type="ECO:0000313" key="3">
    <source>
        <dbReference type="EMBL" id="QIR75956.1"/>
    </source>
</evidence>
<evidence type="ECO:0000259" key="1">
    <source>
        <dbReference type="Pfam" id="PF01973"/>
    </source>
</evidence>
<evidence type="ECO:0000313" key="4">
    <source>
        <dbReference type="Proteomes" id="UP000502831"/>
    </source>
</evidence>
<feature type="domain" description="Glycosyltransferase Maf N-terminal" evidence="2">
    <location>
        <begin position="12"/>
        <end position="222"/>
    </location>
</feature>
<dbReference type="Pfam" id="PF01973">
    <property type="entry name" value="MptE-like"/>
    <property type="match status" value="1"/>
</dbReference>
<accession>A0A6G9VRH8</accession>
<dbReference type="Proteomes" id="UP000502831">
    <property type="component" value="Chromosome"/>
</dbReference>
<protein>
    <submittedName>
        <fullName evidence="3">Motility associated factor glycosyltransferase family protein</fullName>
    </submittedName>
</protein>
<dbReference type="Pfam" id="PF20157">
    <property type="entry name" value="Maf_flag10_N"/>
    <property type="match status" value="1"/>
</dbReference>
<dbReference type="InterPro" id="IPR045376">
    <property type="entry name" value="Maf_N"/>
</dbReference>
<dbReference type="EMBL" id="CP039734">
    <property type="protein sequence ID" value="QIR75956.1"/>
    <property type="molecule type" value="Genomic_DNA"/>
</dbReference>
<dbReference type="PANTHER" id="PTHR41786">
    <property type="entry name" value="MOTILITY ACCESSORY FACTOR MAF"/>
    <property type="match status" value="1"/>
</dbReference>
<organism evidence="3 4">
    <name type="scientific">Sulfurospirillum diekertiae</name>
    <dbReference type="NCBI Taxonomy" id="1854492"/>
    <lineage>
        <taxon>Bacteria</taxon>
        <taxon>Pseudomonadati</taxon>
        <taxon>Campylobacterota</taxon>
        <taxon>Epsilonproteobacteria</taxon>
        <taxon>Campylobacterales</taxon>
        <taxon>Sulfurospirillaceae</taxon>
        <taxon>Sulfurospirillum</taxon>
    </lineage>
</organism>
<reference evidence="3 4" key="1">
    <citation type="journal article" date="2017" name="Environ. Sci. Technol.">
        <title>Organohalide Respiration with Chlorinated Ethenes under Low pH Conditions.</title>
        <authorList>
            <person name="Yang Y."/>
            <person name="Capiro N.L."/>
            <person name="Marcet T.F."/>
            <person name="Yan J."/>
            <person name="Pennell K.D."/>
            <person name="Loffler F.E."/>
        </authorList>
    </citation>
    <scope>NUCLEOTIDE SEQUENCE [LARGE SCALE GENOMIC DNA]</scope>
    <source>
        <strain evidence="3 4">ACSDCE</strain>
    </source>
</reference>
<sequence length="666" mass="77211">MLDIEQKVLHTYKANLSYFKKNHPEIYKKITLLEVAINENQYEERYALEYKDSEYFDLQDLKSGEWLYGENSIDYSKRIVDNLNLKRTGGVFKAHKYISATDEQADYIDKSELSFHNALWATIKIINYTQAYTHSETYMSKVQKVIFLDIGLGLHIEGIIQKLTPQVLFIKERNLEIFRLSLFVIDYAELTNNHFTYFSIAEEEEEERKTFVTFLDKGNNYNLTIKHIPFNLNYEPQLRQLQSHVLSQDYINYGYSAILLRFIDSPHYLALNYSFLNVNKFHKDNIVSEKPILLLFSGPSTLKNIEWVKANHHRFIVVSALSTCRLLHHEGIAPDVVIHIDPGVETTASLFENLDAKEYFKNTIVLLASNVDEATVERFERSNIHFIEQGTLYKKGFGRLSAPSVGEYSYGLFLILGAQKIFMLGIDLALDSETLQTHGGFHAYQTKGEINEKNASLDPTTSVDYVRGNFLDQVPVLPPYKISHAQFETFTDTLKSEKISVYNLSNGAYLKGAEPLHVENYTWEQFAILDQSEIHQNLGQFFNSIGEAEFNEADKGQIKYQVSEAKKLEKIIKQFQKKKFAHVEAYLNTLSQLSWDLSDMDYKRHSDLAQVYYEYFPIVLSYIFDLFNTKDLEKPNKHMVQINAILVKQLLKISTLYISKLEGYLK</sequence>
<dbReference type="RefSeq" id="WP_167749832.1">
    <property type="nucleotide sequence ID" value="NZ_CP039734.2"/>
</dbReference>
<proteinExistence type="predicted"/>
<dbReference type="PANTHER" id="PTHR41786:SF1">
    <property type="entry name" value="6-HYDROXYMETHYLPTERIN DIPHOSPHOKINASE MPTE-LIKE DOMAIN-CONTAINING PROTEIN"/>
    <property type="match status" value="1"/>
</dbReference>
<gene>
    <name evidence="3" type="ORF">FA584_06930</name>
</gene>
<dbReference type="InterPro" id="IPR002826">
    <property type="entry name" value="MptE-like"/>
</dbReference>